<dbReference type="Gene3D" id="1.25.40.10">
    <property type="entry name" value="Tetratricopeptide repeat domain"/>
    <property type="match status" value="2"/>
</dbReference>
<dbReference type="EMBL" id="JALBWM010000014">
    <property type="protein sequence ID" value="MCO1333764.1"/>
    <property type="molecule type" value="Genomic_DNA"/>
</dbReference>
<gene>
    <name evidence="3" type="ORF">MO867_05365</name>
</gene>
<dbReference type="PROSITE" id="PS51257">
    <property type="entry name" value="PROKAR_LIPOPROTEIN"/>
    <property type="match status" value="1"/>
</dbReference>
<dbReference type="Proteomes" id="UP001139028">
    <property type="component" value="Unassembled WGS sequence"/>
</dbReference>
<dbReference type="PANTHER" id="PTHR12558:SF13">
    <property type="entry name" value="CELL DIVISION CYCLE PROTEIN 27 HOMOLOG"/>
    <property type="match status" value="1"/>
</dbReference>
<dbReference type="SUPFAM" id="SSF48452">
    <property type="entry name" value="TPR-like"/>
    <property type="match status" value="2"/>
</dbReference>
<evidence type="ECO:0000256" key="2">
    <source>
        <dbReference type="SAM" id="SignalP"/>
    </source>
</evidence>
<protein>
    <submittedName>
        <fullName evidence="3">Tetratricopeptide repeat protein</fullName>
    </submittedName>
</protein>
<organism evidence="3 4">
    <name type="scientific">Microbulbifer okhotskensis</name>
    <dbReference type="NCBI Taxonomy" id="2926617"/>
    <lineage>
        <taxon>Bacteria</taxon>
        <taxon>Pseudomonadati</taxon>
        <taxon>Pseudomonadota</taxon>
        <taxon>Gammaproteobacteria</taxon>
        <taxon>Cellvibrionales</taxon>
        <taxon>Microbulbiferaceae</taxon>
        <taxon>Microbulbifer</taxon>
    </lineage>
</organism>
<accession>A0A9X2J4X1</accession>
<dbReference type="InterPro" id="IPR019734">
    <property type="entry name" value="TPR_rpt"/>
</dbReference>
<feature type="signal peptide" evidence="2">
    <location>
        <begin position="1"/>
        <end position="34"/>
    </location>
</feature>
<dbReference type="RefSeq" id="WP_252465209.1">
    <property type="nucleotide sequence ID" value="NZ_JALBWM010000014.1"/>
</dbReference>
<reference evidence="3" key="1">
    <citation type="journal article" date="2022" name="Arch. Microbiol.">
        <title>Microbulbifer okhotskensis sp. nov., isolated from a deep bottom sediment of the Okhotsk Sea.</title>
        <authorList>
            <person name="Romanenko L."/>
            <person name="Kurilenko V."/>
            <person name="Otstavnykh N."/>
            <person name="Velansky P."/>
            <person name="Isaeva M."/>
            <person name="Mikhailov V."/>
        </authorList>
    </citation>
    <scope>NUCLEOTIDE SEQUENCE</scope>
    <source>
        <strain evidence="3">OS29</strain>
    </source>
</reference>
<dbReference type="PANTHER" id="PTHR12558">
    <property type="entry name" value="CELL DIVISION CYCLE 16,23,27"/>
    <property type="match status" value="1"/>
</dbReference>
<dbReference type="SMART" id="SM00028">
    <property type="entry name" value="TPR"/>
    <property type="match status" value="7"/>
</dbReference>
<keyword evidence="1" id="KW-0802">TPR repeat</keyword>
<dbReference type="InterPro" id="IPR011990">
    <property type="entry name" value="TPR-like_helical_dom_sf"/>
</dbReference>
<evidence type="ECO:0000313" key="4">
    <source>
        <dbReference type="Proteomes" id="UP001139028"/>
    </source>
</evidence>
<keyword evidence="2" id="KW-0732">Signal</keyword>
<keyword evidence="4" id="KW-1185">Reference proteome</keyword>
<dbReference type="AlphaFoldDB" id="A0A9X2J4X1"/>
<name>A0A9X2J4X1_9GAMM</name>
<comment type="caution">
    <text evidence="3">The sequence shown here is derived from an EMBL/GenBank/DDBJ whole genome shotgun (WGS) entry which is preliminary data.</text>
</comment>
<evidence type="ECO:0000256" key="1">
    <source>
        <dbReference type="PROSITE-ProRule" id="PRU00339"/>
    </source>
</evidence>
<dbReference type="Pfam" id="PF13432">
    <property type="entry name" value="TPR_16"/>
    <property type="match status" value="3"/>
</dbReference>
<feature type="repeat" description="TPR" evidence="1">
    <location>
        <begin position="546"/>
        <end position="579"/>
    </location>
</feature>
<sequence length="602" mass="67352">MLPPRAKHSTCMPFGLLAKFSALLLTALALTACAQVQAPAAPEEGLTGATIETRSLKTMESNPAEAKAFPIDTFYTLLVAEVAGIREQYDVALANYYHQAEVTKDAGVAARATRIARFLNARQAALRSAQLWAELEPQNAEAQLALTAELTLAGKLQTALLHAKKTLELGGRPPLQSLAATAIAHEQLTEQLRQEFSRLAKDYPLDDEVVLSYVMVLRDEKKFSHALSLVRRIQERHPDQLDAPLLESHLLVDQGKRKEAISLLERLVSIHPSESRLRLQYARLLIREDLTLARQQFAKLVAQRPNDGNLILSLALIQYETNQVEEATSLFAKLLELEQHESAAHFYLGGIAVKAGDFSKAIEHFRKVGPGSDYVEAITRGTELLASLGQHRVNQDWFNTLREKHPQQEEHFYLMEVEILRKSGEPSIALERVEQALQTNSTSGRLMYTRALLHDQLGNAQQFEKDLRNLLEKNPDNATVLNALGYKLIEDKSRHTEAYELISRALELEPEDPAIIDSMGWIEYRLGNYSAAEKYLRQAMEKLPDHEIAAHLGEVLWAQGDLEAALAVWKKGLLLNPHSKIIPAAMKRLQIKDSVEQHASDN</sequence>
<feature type="chain" id="PRO_5040734775" evidence="2">
    <location>
        <begin position="35"/>
        <end position="602"/>
    </location>
</feature>
<proteinExistence type="predicted"/>
<dbReference type="PROSITE" id="PS50005">
    <property type="entry name" value="TPR"/>
    <property type="match status" value="1"/>
</dbReference>
<evidence type="ECO:0000313" key="3">
    <source>
        <dbReference type="EMBL" id="MCO1333764.1"/>
    </source>
</evidence>